<evidence type="ECO:0000313" key="1">
    <source>
        <dbReference type="EMBL" id="MDP4539507.1"/>
    </source>
</evidence>
<name>A0ABT9H863_9SPHN</name>
<accession>A0ABT9H863</accession>
<reference evidence="1 2" key="1">
    <citation type="submission" date="2023-08" db="EMBL/GenBank/DDBJ databases">
        <title>genomic of DY56.</title>
        <authorList>
            <person name="Wang Y."/>
        </authorList>
    </citation>
    <scope>NUCLEOTIDE SEQUENCE [LARGE SCALE GENOMIC DNA]</scope>
    <source>
        <strain evidence="1 2">DY56-A-20</strain>
    </source>
</reference>
<keyword evidence="2" id="KW-1185">Reference proteome</keyword>
<dbReference type="Proteomes" id="UP001235664">
    <property type="component" value="Unassembled WGS sequence"/>
</dbReference>
<dbReference type="Pfam" id="PF13692">
    <property type="entry name" value="Glyco_trans_1_4"/>
    <property type="match status" value="1"/>
</dbReference>
<dbReference type="PANTHER" id="PTHR45947">
    <property type="entry name" value="SULFOQUINOVOSYL TRANSFERASE SQD2"/>
    <property type="match status" value="1"/>
</dbReference>
<comment type="caution">
    <text evidence="1">The sequence shown here is derived from an EMBL/GenBank/DDBJ whole genome shotgun (WGS) entry which is preliminary data.</text>
</comment>
<dbReference type="NCBIfam" id="TIGR03087">
    <property type="entry name" value="stp1"/>
    <property type="match status" value="1"/>
</dbReference>
<protein>
    <submittedName>
        <fullName evidence="1">TIGR03087 family PEP-CTERM/XrtA system glycosyltransferase</fullName>
    </submittedName>
</protein>
<dbReference type="CDD" id="cd03801">
    <property type="entry name" value="GT4_PimA-like"/>
    <property type="match status" value="1"/>
</dbReference>
<dbReference type="PANTHER" id="PTHR45947:SF3">
    <property type="entry name" value="SULFOQUINOVOSYL TRANSFERASE SQD2"/>
    <property type="match status" value="1"/>
</dbReference>
<dbReference type="EMBL" id="JAVAIL010000002">
    <property type="protein sequence ID" value="MDP4539507.1"/>
    <property type="molecule type" value="Genomic_DNA"/>
</dbReference>
<gene>
    <name evidence="1" type="ORF">Q9K01_07735</name>
</gene>
<dbReference type="RefSeq" id="WP_305929632.1">
    <property type="nucleotide sequence ID" value="NZ_JAVAIL010000002.1"/>
</dbReference>
<dbReference type="Gene3D" id="3.40.50.2000">
    <property type="entry name" value="Glycogen Phosphorylase B"/>
    <property type="match status" value="2"/>
</dbReference>
<dbReference type="InterPro" id="IPR017521">
    <property type="entry name" value="Sugar_tfrase_PEP-CTERM_Stp1"/>
</dbReference>
<sequence>MGEILFLCHRVPFPPDRGDKIRSYHLLEALAKLAPVHVGTFAETAQDRAQESALAEGTASHLLLDRDMSLPKAGLRAVVSGRPVSLPAFADARLSRWVAQTLATRDIDTIVIFSGQMGQYIPDTFAGRVVVDLCDVDSAKFESYAREAAFPRSWLMAREARLLAQEEARIAHRADCTLLITEHERALLHSRLPAWGEQCDLRALGNGIDAGFFDPAKSEPHPELAAEPGPHFVFTGQMDYPPNIAAAKRFARAILPSLRETAAAQFHIVGRAPTAEVTRLGALPGVRVWGEVPDVRPFLASASAVVAPLTIARGVQNKVLEAMAMARPVLLSAEAATGIDAADGEHLAICRDDDSFVAAAHAIAAEPDRAQAMGQAARDFVVGNMGWEAIAAQLAAIVGRGRGGARHAA</sequence>
<evidence type="ECO:0000313" key="2">
    <source>
        <dbReference type="Proteomes" id="UP001235664"/>
    </source>
</evidence>
<proteinExistence type="predicted"/>
<organism evidence="1 2">
    <name type="scientific">Qipengyuania benthica</name>
    <dbReference type="NCBI Taxonomy" id="3067651"/>
    <lineage>
        <taxon>Bacteria</taxon>
        <taxon>Pseudomonadati</taxon>
        <taxon>Pseudomonadota</taxon>
        <taxon>Alphaproteobacteria</taxon>
        <taxon>Sphingomonadales</taxon>
        <taxon>Erythrobacteraceae</taxon>
        <taxon>Qipengyuania</taxon>
    </lineage>
</organism>
<dbReference type="SUPFAM" id="SSF53756">
    <property type="entry name" value="UDP-Glycosyltransferase/glycogen phosphorylase"/>
    <property type="match status" value="1"/>
</dbReference>
<dbReference type="InterPro" id="IPR050194">
    <property type="entry name" value="Glycosyltransferase_grp1"/>
</dbReference>